<proteinExistence type="predicted"/>
<protein>
    <submittedName>
        <fullName evidence="2">Uncharacterized protein</fullName>
    </submittedName>
</protein>
<gene>
    <name evidence="2" type="ORF">FQA47_000225</name>
</gene>
<evidence type="ECO:0000256" key="1">
    <source>
        <dbReference type="SAM" id="Phobius"/>
    </source>
</evidence>
<reference evidence="2" key="1">
    <citation type="journal article" name="BMC Genomics">
        <title>Long-read sequencing and de novo genome assembly of marine medaka (Oryzias melastigma).</title>
        <authorList>
            <person name="Liang P."/>
            <person name="Saqib H.S.A."/>
            <person name="Ni X."/>
            <person name="Shen Y."/>
        </authorList>
    </citation>
    <scope>NUCLEOTIDE SEQUENCE</scope>
    <source>
        <strain evidence="2">Bigg-433</strain>
    </source>
</reference>
<dbReference type="Proteomes" id="UP000646548">
    <property type="component" value="Unassembled WGS sequence"/>
</dbReference>
<name>A0A834FBZ8_ORYME</name>
<organism evidence="2 3">
    <name type="scientific">Oryzias melastigma</name>
    <name type="common">Marine medaka</name>
    <dbReference type="NCBI Taxonomy" id="30732"/>
    <lineage>
        <taxon>Eukaryota</taxon>
        <taxon>Metazoa</taxon>
        <taxon>Chordata</taxon>
        <taxon>Craniata</taxon>
        <taxon>Vertebrata</taxon>
        <taxon>Euteleostomi</taxon>
        <taxon>Actinopterygii</taxon>
        <taxon>Neopterygii</taxon>
        <taxon>Teleostei</taxon>
        <taxon>Neoteleostei</taxon>
        <taxon>Acanthomorphata</taxon>
        <taxon>Ovalentaria</taxon>
        <taxon>Atherinomorphae</taxon>
        <taxon>Beloniformes</taxon>
        <taxon>Adrianichthyidae</taxon>
        <taxon>Oryziinae</taxon>
        <taxon>Oryzias</taxon>
    </lineage>
</organism>
<comment type="caution">
    <text evidence="2">The sequence shown here is derived from an EMBL/GenBank/DDBJ whole genome shotgun (WGS) entry which is preliminary data.</text>
</comment>
<dbReference type="AlphaFoldDB" id="A0A834FBZ8"/>
<dbReference type="EMBL" id="WKFB01000366">
    <property type="protein sequence ID" value="KAF6725312.1"/>
    <property type="molecule type" value="Genomic_DNA"/>
</dbReference>
<keyword evidence="1" id="KW-1133">Transmembrane helix</keyword>
<sequence>MLAAFKRIIYTQIWRREKNLISDLTQIRILIRSVQASPAPGQLTWSSSSVESPENSFWTRPFPPAAAVVQRTPHASVFASVVILLLVLLFGSISPPAGSTWH</sequence>
<evidence type="ECO:0000313" key="3">
    <source>
        <dbReference type="Proteomes" id="UP000646548"/>
    </source>
</evidence>
<accession>A0A834FBZ8</accession>
<feature type="transmembrane region" description="Helical" evidence="1">
    <location>
        <begin position="75"/>
        <end position="93"/>
    </location>
</feature>
<keyword evidence="1" id="KW-0812">Transmembrane</keyword>
<keyword evidence="1" id="KW-0472">Membrane</keyword>
<evidence type="ECO:0000313" key="2">
    <source>
        <dbReference type="EMBL" id="KAF6725312.1"/>
    </source>
</evidence>